<name>A0A8H9M6R9_9ALTE</name>
<protein>
    <submittedName>
        <fullName evidence="3">Acetyl-CoA carboxylase carboxyltransferase subunit</fullName>
    </submittedName>
</protein>
<evidence type="ECO:0000259" key="1">
    <source>
        <dbReference type="PROSITE" id="PS50980"/>
    </source>
</evidence>
<evidence type="ECO:0000259" key="2">
    <source>
        <dbReference type="PROSITE" id="PS50989"/>
    </source>
</evidence>
<dbReference type="Proteomes" id="UP000622604">
    <property type="component" value="Unassembled WGS sequence"/>
</dbReference>
<proteinExistence type="predicted"/>
<dbReference type="PANTHER" id="PTHR22855">
    <property type="entry name" value="ACETYL, PROPIONYL, PYRUVATE, AND GLUTACONYL CARBOXYLASE-RELATED"/>
    <property type="match status" value="1"/>
</dbReference>
<dbReference type="FunFam" id="3.90.226.10:FF:000021">
    <property type="entry name" value="Acetyl-CoA carboxylase carboxyltransferase subunit"/>
    <property type="match status" value="1"/>
</dbReference>
<dbReference type="Pfam" id="PF01039">
    <property type="entry name" value="Carboxyl_trans"/>
    <property type="match status" value="1"/>
</dbReference>
<dbReference type="RefSeq" id="WP_191867388.1">
    <property type="nucleotide sequence ID" value="NZ_BMZC01000025.1"/>
</dbReference>
<dbReference type="InterPro" id="IPR034733">
    <property type="entry name" value="AcCoA_carboxyl_beta"/>
</dbReference>
<dbReference type="Gene3D" id="3.90.226.10">
    <property type="entry name" value="2-enoyl-CoA Hydratase, Chain A, domain 1"/>
    <property type="match status" value="2"/>
</dbReference>
<dbReference type="InterPro" id="IPR045190">
    <property type="entry name" value="MCCB/AccD1-like"/>
</dbReference>
<accession>A0A8H9M6R9</accession>
<dbReference type="InterPro" id="IPR011762">
    <property type="entry name" value="COA_CT_N"/>
</dbReference>
<dbReference type="InterPro" id="IPR029045">
    <property type="entry name" value="ClpP/crotonase-like_dom_sf"/>
</dbReference>
<evidence type="ECO:0000313" key="4">
    <source>
        <dbReference type="Proteomes" id="UP000622604"/>
    </source>
</evidence>
<dbReference type="InterPro" id="IPR011763">
    <property type="entry name" value="COA_CT_C"/>
</dbReference>
<comment type="caution">
    <text evidence="3">The sequence shown here is derived from an EMBL/GenBank/DDBJ whole genome shotgun (WGS) entry which is preliminary data.</text>
</comment>
<dbReference type="EMBL" id="BMZC01000025">
    <property type="protein sequence ID" value="GGZ83704.1"/>
    <property type="molecule type" value="Genomic_DNA"/>
</dbReference>
<reference evidence="3" key="2">
    <citation type="submission" date="2020-09" db="EMBL/GenBank/DDBJ databases">
        <authorList>
            <person name="Sun Q."/>
            <person name="Kim S."/>
        </authorList>
    </citation>
    <scope>NUCLEOTIDE SEQUENCE</scope>
    <source>
        <strain evidence="3">KCTC 32337</strain>
    </source>
</reference>
<dbReference type="AlphaFoldDB" id="A0A8H9M6R9"/>
<evidence type="ECO:0000313" key="3">
    <source>
        <dbReference type="EMBL" id="GGZ83704.1"/>
    </source>
</evidence>
<dbReference type="GO" id="GO:0016874">
    <property type="term" value="F:ligase activity"/>
    <property type="evidence" value="ECO:0007669"/>
    <property type="project" value="InterPro"/>
</dbReference>
<dbReference type="PROSITE" id="PS50980">
    <property type="entry name" value="COA_CT_NTER"/>
    <property type="match status" value="1"/>
</dbReference>
<gene>
    <name evidence="3" type="primary">atuC</name>
    <name evidence="3" type="ORF">GCM10011274_46520</name>
</gene>
<feature type="domain" description="CoA carboxyltransferase C-terminal" evidence="2">
    <location>
        <begin position="281"/>
        <end position="529"/>
    </location>
</feature>
<feature type="domain" description="CoA carboxyltransferase N-terminal" evidence="1">
    <location>
        <begin position="18"/>
        <end position="277"/>
    </location>
</feature>
<dbReference type="PANTHER" id="PTHR22855:SF46">
    <property type="entry name" value="METHYLCROTONOYL-COA CARBOXYLASE"/>
    <property type="match status" value="1"/>
</dbReference>
<sequence>MSIIETQLETQSEQFKQNWQEMHNAVLEFKKIELSVIEAAKAKAPRYIKRGLLPPRERLTALLDLATPFLELSTLCGYMQEGDIDGSAAGGGCITGIGYISGVRCMIMIDDYLTKGGSVTQLGSAKRQRMLAIALENKLPIVTLAQSGGGNLKQLGDWFAFSGSAFAIQAKLSAAGVPQITVVHGSATAGGAYQPGLSDYVIMIRKQSTVYLAGPPLLKAATGEIATDEEIGGAQMHSEIAGTADYLAENDADGIRIAREVVDKLGWSNKVSAIISPNFKEPNYDKDEILGIVPTESKTPYDVREIIARLCDGSDFVDFKKDYDIGTICGHIDIQGYSCGVIGNNGPITANGAAKAGQFIQLCEQSGVPLLFLHNTTGFLVGTESEQAGIIKHGAKLIQAVTNATVPKISIVVGGSYGAGNYAMCGRGISPRFMFAWPRSVVSVMGPAQAGSVMRTIAEAKMSRSGQVDNAQLDLLETDVVTAMEDKSHALANTARLWDDGIIDPRDTRSIVGFVLSLCREAQERSINATSFGIARF</sequence>
<dbReference type="SUPFAM" id="SSF52096">
    <property type="entry name" value="ClpP/crotonase"/>
    <property type="match status" value="2"/>
</dbReference>
<organism evidence="3 4">
    <name type="scientific">Paraglaciecola chathamensis</name>
    <dbReference type="NCBI Taxonomy" id="368405"/>
    <lineage>
        <taxon>Bacteria</taxon>
        <taxon>Pseudomonadati</taxon>
        <taxon>Pseudomonadota</taxon>
        <taxon>Gammaproteobacteria</taxon>
        <taxon>Alteromonadales</taxon>
        <taxon>Alteromonadaceae</taxon>
        <taxon>Paraglaciecola</taxon>
    </lineage>
</organism>
<reference evidence="3" key="1">
    <citation type="journal article" date="2014" name="Int. J. Syst. Evol. Microbiol.">
        <title>Complete genome sequence of Corynebacterium casei LMG S-19264T (=DSM 44701T), isolated from a smear-ripened cheese.</title>
        <authorList>
            <consortium name="US DOE Joint Genome Institute (JGI-PGF)"/>
            <person name="Walter F."/>
            <person name="Albersmeier A."/>
            <person name="Kalinowski J."/>
            <person name="Ruckert C."/>
        </authorList>
    </citation>
    <scope>NUCLEOTIDE SEQUENCE</scope>
    <source>
        <strain evidence="3">KCTC 32337</strain>
    </source>
</reference>
<dbReference type="PROSITE" id="PS50989">
    <property type="entry name" value="COA_CT_CTER"/>
    <property type="match status" value="1"/>
</dbReference>